<evidence type="ECO:0000313" key="2">
    <source>
        <dbReference type="EMBL" id="MET4724818.1"/>
    </source>
</evidence>
<organism evidence="2 3">
    <name type="scientific">Bradyrhizobium japonicum</name>
    <dbReference type="NCBI Taxonomy" id="375"/>
    <lineage>
        <taxon>Bacteria</taxon>
        <taxon>Pseudomonadati</taxon>
        <taxon>Pseudomonadota</taxon>
        <taxon>Alphaproteobacteria</taxon>
        <taxon>Hyphomicrobiales</taxon>
        <taxon>Nitrobacteraceae</taxon>
        <taxon>Bradyrhizobium</taxon>
    </lineage>
</organism>
<dbReference type="EMBL" id="JBEPTQ010000002">
    <property type="protein sequence ID" value="MET4724818.1"/>
    <property type="molecule type" value="Genomic_DNA"/>
</dbReference>
<reference evidence="2 3" key="1">
    <citation type="submission" date="2024-06" db="EMBL/GenBank/DDBJ databases">
        <title>Genomic Encyclopedia of Type Strains, Phase V (KMG-V): Genome sequencing to study the core and pangenomes of soil and plant-associated prokaryotes.</title>
        <authorList>
            <person name="Whitman W."/>
        </authorList>
    </citation>
    <scope>NUCLEOTIDE SEQUENCE [LARGE SCALE GENOMIC DNA]</scope>
    <source>
        <strain evidence="2 3">USDA 160</strain>
    </source>
</reference>
<name>A0ABV2S6J7_BRAJP</name>
<feature type="chain" id="PRO_5046357399" description="Transposase" evidence="1">
    <location>
        <begin position="21"/>
        <end position="77"/>
    </location>
</feature>
<proteinExistence type="predicted"/>
<keyword evidence="1" id="KW-0732">Signal</keyword>
<comment type="caution">
    <text evidence="2">The sequence shown here is derived from an EMBL/GenBank/DDBJ whole genome shotgun (WGS) entry which is preliminary data.</text>
</comment>
<gene>
    <name evidence="2" type="ORF">ABIF63_008924</name>
</gene>
<dbReference type="Proteomes" id="UP001549291">
    <property type="component" value="Unassembled WGS sequence"/>
</dbReference>
<evidence type="ECO:0000313" key="3">
    <source>
        <dbReference type="Proteomes" id="UP001549291"/>
    </source>
</evidence>
<accession>A0ABV2S6J7</accession>
<feature type="signal peptide" evidence="1">
    <location>
        <begin position="1"/>
        <end position="20"/>
    </location>
</feature>
<keyword evidence="3" id="KW-1185">Reference proteome</keyword>
<dbReference type="RefSeq" id="WP_148311848.1">
    <property type="nucleotide sequence ID" value="NZ_CP066351.1"/>
</dbReference>
<sequence length="77" mass="8777">MSKIVAMFLFLIKAAAFVNAVGQAPMLSRNSGFNPAETIDWRRRFEILGVRSFLVRLPKRMQLSPPDVRHGFENSLE</sequence>
<protein>
    <recommendedName>
        <fullName evidence="4">Transposase</fullName>
    </recommendedName>
</protein>
<evidence type="ECO:0008006" key="4">
    <source>
        <dbReference type="Google" id="ProtNLM"/>
    </source>
</evidence>
<evidence type="ECO:0000256" key="1">
    <source>
        <dbReference type="SAM" id="SignalP"/>
    </source>
</evidence>